<dbReference type="SMART" id="SM00257">
    <property type="entry name" value="LysM"/>
    <property type="match status" value="1"/>
</dbReference>
<dbReference type="CDD" id="cd12797">
    <property type="entry name" value="M23_peptidase"/>
    <property type="match status" value="1"/>
</dbReference>
<keyword evidence="2" id="KW-0732">Signal</keyword>
<dbReference type="PROSITE" id="PS51782">
    <property type="entry name" value="LYSM"/>
    <property type="match status" value="1"/>
</dbReference>
<dbReference type="AlphaFoldDB" id="A0A7Y0GAU7"/>
<evidence type="ECO:0000256" key="2">
    <source>
        <dbReference type="SAM" id="SignalP"/>
    </source>
</evidence>
<dbReference type="InterPro" id="IPR016047">
    <property type="entry name" value="M23ase_b-sheet_dom"/>
</dbReference>
<feature type="chain" id="PRO_5031330135" evidence="2">
    <location>
        <begin position="23"/>
        <end position="275"/>
    </location>
</feature>
<dbReference type="RefSeq" id="WP_169494650.1">
    <property type="nucleotide sequence ID" value="NZ_JABBGM010000009.1"/>
</dbReference>
<name>A0A7Y0GAU7_9SPHN</name>
<evidence type="ECO:0000259" key="3">
    <source>
        <dbReference type="PROSITE" id="PS51782"/>
    </source>
</evidence>
<keyword evidence="5" id="KW-1185">Reference proteome</keyword>
<organism evidence="4 5">
    <name type="scientific">Novosphingobium olei</name>
    <dbReference type="NCBI Taxonomy" id="2728851"/>
    <lineage>
        <taxon>Bacteria</taxon>
        <taxon>Pseudomonadati</taxon>
        <taxon>Pseudomonadota</taxon>
        <taxon>Alphaproteobacteria</taxon>
        <taxon>Sphingomonadales</taxon>
        <taxon>Sphingomonadaceae</taxon>
        <taxon>Novosphingobium</taxon>
    </lineage>
</organism>
<reference evidence="4 5" key="1">
    <citation type="submission" date="2020-04" db="EMBL/GenBank/DDBJ databases">
        <title>Novosphingobium sp. TW-4 isolated from soil.</title>
        <authorList>
            <person name="Dahal R.H."/>
            <person name="Chaudhary D.K."/>
        </authorList>
    </citation>
    <scope>NUCLEOTIDE SEQUENCE [LARGE SCALE GENOMIC DNA]</scope>
    <source>
        <strain evidence="4 5">TW-4</strain>
    </source>
</reference>
<dbReference type="Pfam" id="PF01476">
    <property type="entry name" value="LysM"/>
    <property type="match status" value="1"/>
</dbReference>
<proteinExistence type="predicted"/>
<evidence type="ECO:0000256" key="1">
    <source>
        <dbReference type="SAM" id="MobiDB-lite"/>
    </source>
</evidence>
<feature type="region of interest" description="Disordered" evidence="1">
    <location>
        <begin position="69"/>
        <end position="138"/>
    </location>
</feature>
<dbReference type="Proteomes" id="UP000583556">
    <property type="component" value="Unassembled WGS sequence"/>
</dbReference>
<feature type="compositionally biased region" description="Pro residues" evidence="1">
    <location>
        <begin position="102"/>
        <end position="136"/>
    </location>
</feature>
<dbReference type="GO" id="GO:0004222">
    <property type="term" value="F:metalloendopeptidase activity"/>
    <property type="evidence" value="ECO:0007669"/>
    <property type="project" value="TreeGrafter"/>
</dbReference>
<gene>
    <name evidence="4" type="ORF">HHL27_17375</name>
</gene>
<evidence type="ECO:0000313" key="4">
    <source>
        <dbReference type="EMBL" id="NML95450.1"/>
    </source>
</evidence>
<dbReference type="CDD" id="cd00118">
    <property type="entry name" value="LysM"/>
    <property type="match status" value="1"/>
</dbReference>
<feature type="compositionally biased region" description="Low complexity" evidence="1">
    <location>
        <begin position="84"/>
        <end position="101"/>
    </location>
</feature>
<sequence>MIRRAALLLALAAPLSPQPVLAAPGEAPIVAWQYVVRAGDTFATIARRMGVTQKDLAAANALPYPWTVTPGQVLRRPDPPGLVRPPVQSTTQPTPVATPAATPSPKPKPQPSPKPPRRPPPPPRPMPSPRPVPEPIPAHAREADAPRLAWPTSGAVVGRYGVPVKGRPNNGPNRGMDLAAFAGMTVHAAAAGRVVFAGTEPERFGQLIVIDHGNGWATAYAYLGAISVREGQQVTARQTIARIGKSGEAAAPTLHFEVRRNNVPRDPYAYLPVRL</sequence>
<dbReference type="InterPro" id="IPR011055">
    <property type="entry name" value="Dup_hybrid_motif"/>
</dbReference>
<accession>A0A7Y0GAU7</accession>
<dbReference type="Gene3D" id="3.10.350.10">
    <property type="entry name" value="LysM domain"/>
    <property type="match status" value="1"/>
</dbReference>
<evidence type="ECO:0000313" key="5">
    <source>
        <dbReference type="Proteomes" id="UP000583556"/>
    </source>
</evidence>
<dbReference type="EMBL" id="JABBGM010000009">
    <property type="protein sequence ID" value="NML95450.1"/>
    <property type="molecule type" value="Genomic_DNA"/>
</dbReference>
<dbReference type="PANTHER" id="PTHR21666:SF270">
    <property type="entry name" value="MUREIN HYDROLASE ACTIVATOR ENVC"/>
    <property type="match status" value="1"/>
</dbReference>
<dbReference type="SUPFAM" id="SSF51261">
    <property type="entry name" value="Duplicated hybrid motif"/>
    <property type="match status" value="1"/>
</dbReference>
<dbReference type="PANTHER" id="PTHR21666">
    <property type="entry name" value="PEPTIDASE-RELATED"/>
    <property type="match status" value="1"/>
</dbReference>
<feature type="signal peptide" evidence="2">
    <location>
        <begin position="1"/>
        <end position="22"/>
    </location>
</feature>
<dbReference type="Pfam" id="PF01551">
    <property type="entry name" value="Peptidase_M23"/>
    <property type="match status" value="1"/>
</dbReference>
<dbReference type="InterPro" id="IPR018392">
    <property type="entry name" value="LysM"/>
</dbReference>
<dbReference type="Gene3D" id="2.70.70.10">
    <property type="entry name" value="Glucose Permease (Domain IIA)"/>
    <property type="match status" value="1"/>
</dbReference>
<protein>
    <submittedName>
        <fullName evidence="4">M23 family metallopeptidase</fullName>
    </submittedName>
</protein>
<dbReference type="InterPro" id="IPR050570">
    <property type="entry name" value="Cell_wall_metabolism_enzyme"/>
</dbReference>
<dbReference type="InterPro" id="IPR036779">
    <property type="entry name" value="LysM_dom_sf"/>
</dbReference>
<comment type="caution">
    <text evidence="4">The sequence shown here is derived from an EMBL/GenBank/DDBJ whole genome shotgun (WGS) entry which is preliminary data.</text>
</comment>
<feature type="domain" description="LysM" evidence="3">
    <location>
        <begin position="32"/>
        <end position="76"/>
    </location>
</feature>